<keyword evidence="4" id="KW-1185">Reference proteome</keyword>
<accession>A0AAW1NG46</accession>
<evidence type="ECO:0000256" key="1">
    <source>
        <dbReference type="SAM" id="MobiDB-lite"/>
    </source>
</evidence>
<evidence type="ECO:0000313" key="3">
    <source>
        <dbReference type="EMBL" id="KAK9757522.1"/>
    </source>
</evidence>
<dbReference type="PANTHER" id="PTHR46929:SF3">
    <property type="entry name" value="MYB_SANT-LIKE DOMAIN-CONTAINING PROTEIN"/>
    <property type="match status" value="1"/>
</dbReference>
<dbReference type="Proteomes" id="UP001443914">
    <property type="component" value="Unassembled WGS sequence"/>
</dbReference>
<dbReference type="EMBL" id="JBDFQZ010000001">
    <property type="protein sequence ID" value="KAK9757522.1"/>
    <property type="molecule type" value="Genomic_DNA"/>
</dbReference>
<sequence length="270" mass="30800">MGSVSWNSQMDSILISVLYNQAAQGNKGEGDWKPQAYQAVVDEINNKLSMSLNTDHERNRVKIWKKHYAIIMDIRTKTKFKYHESIFCWLVYQLVKFIDCQGLKSYQFCSFELLSTINPAATSYSNKFIKHWDDICVLVGPDRAVGDGAEHHKEGADRMNEETCDGGSSSVDTTSTSSRKKPKRDQLVEAVTSFADSFKDYVETKAKSTPPLSGKEVYEEVSKVYDILPNQVLRTFKILMGSPQNFQMLMDLPEDQKLEWILLCLDDSSY</sequence>
<name>A0AAW1NG46_SAPOF</name>
<reference evidence="3" key="1">
    <citation type="submission" date="2024-03" db="EMBL/GenBank/DDBJ databases">
        <title>WGS assembly of Saponaria officinalis var. Norfolk2.</title>
        <authorList>
            <person name="Jenkins J."/>
            <person name="Shu S."/>
            <person name="Grimwood J."/>
            <person name="Barry K."/>
            <person name="Goodstein D."/>
            <person name="Schmutz J."/>
            <person name="Leebens-Mack J."/>
            <person name="Osbourn A."/>
        </authorList>
    </citation>
    <scope>NUCLEOTIDE SEQUENCE [LARGE SCALE GENOMIC DNA]</scope>
    <source>
        <strain evidence="3">JIC</strain>
    </source>
</reference>
<comment type="caution">
    <text evidence="3">The sequence shown here is derived from an EMBL/GenBank/DDBJ whole genome shotgun (WGS) entry which is preliminary data.</text>
</comment>
<gene>
    <name evidence="3" type="ORF">RND81_01G168100</name>
</gene>
<evidence type="ECO:0000313" key="4">
    <source>
        <dbReference type="Proteomes" id="UP001443914"/>
    </source>
</evidence>
<dbReference type="PANTHER" id="PTHR46929">
    <property type="entry name" value="EXPRESSED PROTEIN"/>
    <property type="match status" value="1"/>
</dbReference>
<evidence type="ECO:0000259" key="2">
    <source>
        <dbReference type="Pfam" id="PF12776"/>
    </source>
</evidence>
<feature type="region of interest" description="Disordered" evidence="1">
    <location>
        <begin position="148"/>
        <end position="184"/>
    </location>
</feature>
<organism evidence="3 4">
    <name type="scientific">Saponaria officinalis</name>
    <name type="common">Common soapwort</name>
    <name type="synonym">Lychnis saponaria</name>
    <dbReference type="NCBI Taxonomy" id="3572"/>
    <lineage>
        <taxon>Eukaryota</taxon>
        <taxon>Viridiplantae</taxon>
        <taxon>Streptophyta</taxon>
        <taxon>Embryophyta</taxon>
        <taxon>Tracheophyta</taxon>
        <taxon>Spermatophyta</taxon>
        <taxon>Magnoliopsida</taxon>
        <taxon>eudicotyledons</taxon>
        <taxon>Gunneridae</taxon>
        <taxon>Pentapetalae</taxon>
        <taxon>Caryophyllales</taxon>
        <taxon>Caryophyllaceae</taxon>
        <taxon>Caryophylleae</taxon>
        <taxon>Saponaria</taxon>
    </lineage>
</organism>
<dbReference type="InterPro" id="IPR024752">
    <property type="entry name" value="Myb/SANT-like_dom"/>
</dbReference>
<proteinExistence type="predicted"/>
<feature type="domain" description="Myb/SANT-like" evidence="2">
    <location>
        <begin position="5"/>
        <end position="84"/>
    </location>
</feature>
<dbReference type="Pfam" id="PF12776">
    <property type="entry name" value="Myb_DNA-bind_3"/>
    <property type="match status" value="1"/>
</dbReference>
<protein>
    <recommendedName>
        <fullName evidence="2">Myb/SANT-like domain-containing protein</fullName>
    </recommendedName>
</protein>
<dbReference type="AlphaFoldDB" id="A0AAW1NG46"/>
<feature type="compositionally biased region" description="Low complexity" evidence="1">
    <location>
        <begin position="168"/>
        <end position="177"/>
    </location>
</feature>
<feature type="compositionally biased region" description="Basic and acidic residues" evidence="1">
    <location>
        <begin position="148"/>
        <end position="161"/>
    </location>
</feature>